<protein>
    <recommendedName>
        <fullName evidence="1">DinB-like domain-containing protein</fullName>
    </recommendedName>
</protein>
<proteinExistence type="predicted"/>
<feature type="domain" description="DinB-like" evidence="1">
    <location>
        <begin position="11"/>
        <end position="145"/>
    </location>
</feature>
<gene>
    <name evidence="2" type="ORF">CD29_09550</name>
</gene>
<keyword evidence="3" id="KW-1185">Reference proteome</keyword>
<dbReference type="AlphaFoldDB" id="A0A0A3I263"/>
<evidence type="ECO:0000313" key="3">
    <source>
        <dbReference type="Proteomes" id="UP000030416"/>
    </source>
</evidence>
<dbReference type="Gene3D" id="1.20.120.450">
    <property type="entry name" value="dinb family like domain"/>
    <property type="match status" value="1"/>
</dbReference>
<sequence length="154" mass="18384">MEKRHDILFNQLKSYREYVLFLLEDISESSADIIPIGFNNNVRWNAGHIYLDQFLWIEFLTKEKTQVPDEFRTWFGYGTSPLNFTKETPSLEELKKLLKSQPDQIKELYGHRLEEEFPTTEMGMFTIEQVLIRTIFHEGMHLQTIIDIKKLLKQ</sequence>
<name>A0A0A3I263_9BACL</name>
<organism evidence="2 3">
    <name type="scientific">Ureibacillus manganicus DSM 26584</name>
    <dbReference type="NCBI Taxonomy" id="1384049"/>
    <lineage>
        <taxon>Bacteria</taxon>
        <taxon>Bacillati</taxon>
        <taxon>Bacillota</taxon>
        <taxon>Bacilli</taxon>
        <taxon>Bacillales</taxon>
        <taxon>Caryophanaceae</taxon>
        <taxon>Ureibacillus</taxon>
    </lineage>
</organism>
<accession>A0A0A3I263</accession>
<dbReference type="Proteomes" id="UP000030416">
    <property type="component" value="Unassembled WGS sequence"/>
</dbReference>
<dbReference type="EMBL" id="JPVN01000009">
    <property type="protein sequence ID" value="KGR78906.1"/>
    <property type="molecule type" value="Genomic_DNA"/>
</dbReference>
<evidence type="ECO:0000313" key="2">
    <source>
        <dbReference type="EMBL" id="KGR78906.1"/>
    </source>
</evidence>
<dbReference type="InterPro" id="IPR034660">
    <property type="entry name" value="DinB/YfiT-like"/>
</dbReference>
<dbReference type="OrthoDB" id="4295522at2"/>
<dbReference type="Pfam" id="PF12867">
    <property type="entry name" value="DinB_2"/>
    <property type="match status" value="1"/>
</dbReference>
<evidence type="ECO:0000259" key="1">
    <source>
        <dbReference type="Pfam" id="PF12867"/>
    </source>
</evidence>
<dbReference type="SUPFAM" id="SSF109854">
    <property type="entry name" value="DinB/YfiT-like putative metalloenzymes"/>
    <property type="match status" value="1"/>
</dbReference>
<comment type="caution">
    <text evidence="2">The sequence shown here is derived from an EMBL/GenBank/DDBJ whole genome shotgun (WGS) entry which is preliminary data.</text>
</comment>
<dbReference type="eggNOG" id="COG2318">
    <property type="taxonomic scope" value="Bacteria"/>
</dbReference>
<dbReference type="STRING" id="1384049.CD29_09550"/>
<reference evidence="2 3" key="1">
    <citation type="submission" date="2014-02" db="EMBL/GenBank/DDBJ databases">
        <title>Draft genome sequence of Lysinibacillus manganicus DSM 26584T.</title>
        <authorList>
            <person name="Zhang F."/>
            <person name="Wang G."/>
            <person name="Zhang L."/>
        </authorList>
    </citation>
    <scope>NUCLEOTIDE SEQUENCE [LARGE SCALE GENOMIC DNA]</scope>
    <source>
        <strain evidence="2 3">DSM 26584</strain>
    </source>
</reference>
<dbReference type="RefSeq" id="WP_036185696.1">
    <property type="nucleotide sequence ID" value="NZ_AVDA01000009.1"/>
</dbReference>
<dbReference type="InterPro" id="IPR024775">
    <property type="entry name" value="DinB-like"/>
</dbReference>